<comment type="caution">
    <text evidence="2">The sequence shown here is derived from an EMBL/GenBank/DDBJ whole genome shotgun (WGS) entry which is preliminary data.</text>
</comment>
<dbReference type="PANTHER" id="PTHR36718">
    <property type="entry name" value="OS05G0435400 PROTEIN"/>
    <property type="match status" value="1"/>
</dbReference>
<dbReference type="Proteomes" id="UP000596929">
    <property type="component" value="Unassembled WGS sequence"/>
</dbReference>
<dbReference type="InterPro" id="IPR031493">
    <property type="entry name" value="Zinc_ribbon_15"/>
</dbReference>
<feature type="domain" description="Zinc-ribbon 15" evidence="1">
    <location>
        <begin position="22"/>
        <end position="126"/>
    </location>
</feature>
<evidence type="ECO:0000313" key="3">
    <source>
        <dbReference type="Proteomes" id="UP000596929"/>
    </source>
</evidence>
<reference evidence="2 3" key="1">
    <citation type="submission" date="2020-08" db="EMBL/GenBank/DDBJ databases">
        <title>Genome public.</title>
        <authorList>
            <person name="Liu C."/>
            <person name="Sun Q."/>
        </authorList>
    </citation>
    <scope>NUCLEOTIDE SEQUENCE [LARGE SCALE GENOMIC DNA]</scope>
    <source>
        <strain evidence="2 3">NSJ-6</strain>
    </source>
</reference>
<sequence>MFFIGVFGIENKEKIIKETQRIYCKGCNDYIEGKIIKVYSFFHFFFIPLFKWNEKYYVIYNNCDHVYSISKEKGKSIEHDESYEISYWDLKDFQGANYENNNAINNKCLRCGRELERDYIYCPYCGKKIR</sequence>
<dbReference type="InterPro" id="IPR053281">
    <property type="entry name" value="Double_zinc_ribbon"/>
</dbReference>
<dbReference type="PANTHER" id="PTHR36718:SF1">
    <property type="entry name" value="DOUBLE ZINC RIBBON PROTEIN MJ0416"/>
    <property type="match status" value="1"/>
</dbReference>
<dbReference type="Pfam" id="PF17032">
    <property type="entry name" value="Zn_ribbon_15"/>
    <property type="match status" value="1"/>
</dbReference>
<proteinExistence type="predicted"/>
<name>A0ABR7DAG5_9CLOT</name>
<keyword evidence="3" id="KW-1185">Reference proteome</keyword>
<accession>A0ABR7DAG5</accession>
<evidence type="ECO:0000259" key="1">
    <source>
        <dbReference type="Pfam" id="PF17032"/>
    </source>
</evidence>
<dbReference type="EMBL" id="JACOOO010000008">
    <property type="protein sequence ID" value="MBC5628391.1"/>
    <property type="molecule type" value="Genomic_DNA"/>
</dbReference>
<evidence type="ECO:0000313" key="2">
    <source>
        <dbReference type="EMBL" id="MBC5628391.1"/>
    </source>
</evidence>
<dbReference type="RefSeq" id="WP_032118057.1">
    <property type="nucleotide sequence ID" value="NZ_JACOOO010000008.1"/>
</dbReference>
<gene>
    <name evidence="2" type="ORF">H8S20_05720</name>
</gene>
<protein>
    <submittedName>
        <fullName evidence="2">Zinc-ribbon domain-containing protein</fullName>
    </submittedName>
</protein>
<organism evidence="2 3">
    <name type="scientific">Clostridium hominis</name>
    <dbReference type="NCBI Taxonomy" id="2763036"/>
    <lineage>
        <taxon>Bacteria</taxon>
        <taxon>Bacillati</taxon>
        <taxon>Bacillota</taxon>
        <taxon>Clostridia</taxon>
        <taxon>Eubacteriales</taxon>
        <taxon>Clostridiaceae</taxon>
        <taxon>Clostridium</taxon>
    </lineage>
</organism>